<dbReference type="EMBL" id="LCGS01000013">
    <property type="protein sequence ID" value="KKT19253.1"/>
    <property type="molecule type" value="Genomic_DNA"/>
</dbReference>
<evidence type="ECO:0000313" key="2">
    <source>
        <dbReference type="Proteomes" id="UP000034751"/>
    </source>
</evidence>
<sequence>VIPYVFGKEFASLVKDLYPNNTIIKENNFLGHFVTVVKYYLFSKELLK</sequence>
<feature type="non-terminal residue" evidence="1">
    <location>
        <position position="1"/>
    </location>
</feature>
<gene>
    <name evidence="1" type="ORF">UW02_C0013G0036</name>
</gene>
<organism evidence="1 2">
    <name type="scientific">Candidatus Nomurabacteria bacterium GW2011_GWB1_43_7</name>
    <dbReference type="NCBI Taxonomy" id="1618747"/>
    <lineage>
        <taxon>Bacteria</taxon>
        <taxon>Candidatus Nomuraibacteriota</taxon>
    </lineage>
</organism>
<dbReference type="AlphaFoldDB" id="A0A0G1FAZ1"/>
<protein>
    <submittedName>
        <fullName evidence="1">Uncharacterized protein</fullName>
    </submittedName>
</protein>
<accession>A0A0G1FAZ1</accession>
<proteinExistence type="predicted"/>
<evidence type="ECO:0000313" key="1">
    <source>
        <dbReference type="EMBL" id="KKT19253.1"/>
    </source>
</evidence>
<dbReference type="Proteomes" id="UP000034751">
    <property type="component" value="Unassembled WGS sequence"/>
</dbReference>
<reference evidence="1 2" key="1">
    <citation type="journal article" date="2015" name="Nature">
        <title>rRNA introns, odd ribosomes, and small enigmatic genomes across a large radiation of phyla.</title>
        <authorList>
            <person name="Brown C.T."/>
            <person name="Hug L.A."/>
            <person name="Thomas B.C."/>
            <person name="Sharon I."/>
            <person name="Castelle C.J."/>
            <person name="Singh A."/>
            <person name="Wilkins M.J."/>
            <person name="Williams K.H."/>
            <person name="Banfield J.F."/>
        </authorList>
    </citation>
    <scope>NUCLEOTIDE SEQUENCE [LARGE SCALE GENOMIC DNA]</scope>
</reference>
<name>A0A0G1FAZ1_9BACT</name>
<comment type="caution">
    <text evidence="1">The sequence shown here is derived from an EMBL/GenBank/DDBJ whole genome shotgun (WGS) entry which is preliminary data.</text>
</comment>